<dbReference type="RefSeq" id="WP_339964200.1">
    <property type="nucleotide sequence ID" value="NZ_JBBHJY010000001.1"/>
</dbReference>
<evidence type="ECO:0000256" key="1">
    <source>
        <dbReference type="SAM" id="MobiDB-lite"/>
    </source>
</evidence>
<dbReference type="InterPro" id="IPR009875">
    <property type="entry name" value="PilZ_domain"/>
</dbReference>
<sequence>MPTSRRTCQPAIGNFGNNLSTMHVDAKNRLSLYSGDMDIAPPHSGHSGHSDDDRVGRRRSARKYLQAQVQFGRNGRRMRVRLIDLSRHGARLSLIQPLNMKDTFWIALPGLAPISARVSWADGFIIGCEFDNPLHEATFDNLMEGRKVEPVIDRRMLKRQI</sequence>
<dbReference type="SUPFAM" id="SSF141371">
    <property type="entry name" value="PilZ domain-like"/>
    <property type="match status" value="1"/>
</dbReference>
<evidence type="ECO:0000313" key="3">
    <source>
        <dbReference type="EMBL" id="MEJ6008609.1"/>
    </source>
</evidence>
<dbReference type="EMBL" id="JBBHJY010000001">
    <property type="protein sequence ID" value="MEJ6008609.1"/>
    <property type="molecule type" value="Genomic_DNA"/>
</dbReference>
<organism evidence="3 4">
    <name type="scientific">Novosphingobium aquae</name>
    <dbReference type="NCBI Taxonomy" id="3133435"/>
    <lineage>
        <taxon>Bacteria</taxon>
        <taxon>Pseudomonadati</taxon>
        <taxon>Pseudomonadota</taxon>
        <taxon>Alphaproteobacteria</taxon>
        <taxon>Sphingomonadales</taxon>
        <taxon>Sphingomonadaceae</taxon>
        <taxon>Novosphingobium</taxon>
    </lineage>
</organism>
<gene>
    <name evidence="3" type="ORF">WG900_01610</name>
</gene>
<feature type="region of interest" description="Disordered" evidence="1">
    <location>
        <begin position="35"/>
        <end position="59"/>
    </location>
</feature>
<evidence type="ECO:0000259" key="2">
    <source>
        <dbReference type="Pfam" id="PF07238"/>
    </source>
</evidence>
<accession>A0ABU8S428</accession>
<name>A0ABU8S428_9SPHN</name>
<dbReference type="Pfam" id="PF07238">
    <property type="entry name" value="PilZ"/>
    <property type="match status" value="1"/>
</dbReference>
<evidence type="ECO:0000313" key="4">
    <source>
        <dbReference type="Proteomes" id="UP001379235"/>
    </source>
</evidence>
<dbReference type="Gene3D" id="2.40.10.220">
    <property type="entry name" value="predicted glycosyltransferase like domains"/>
    <property type="match status" value="1"/>
</dbReference>
<reference evidence="3 4" key="1">
    <citation type="submission" date="2024-03" db="EMBL/GenBank/DDBJ databases">
        <authorList>
            <person name="Jo J.-H."/>
        </authorList>
    </citation>
    <scope>NUCLEOTIDE SEQUENCE [LARGE SCALE GENOMIC DNA]</scope>
    <source>
        <strain evidence="3 4">AS3R-12</strain>
    </source>
</reference>
<proteinExistence type="predicted"/>
<dbReference type="Proteomes" id="UP001379235">
    <property type="component" value="Unassembled WGS sequence"/>
</dbReference>
<feature type="domain" description="PilZ" evidence="2">
    <location>
        <begin position="57"/>
        <end position="138"/>
    </location>
</feature>
<protein>
    <submittedName>
        <fullName evidence="3">PilZ domain-containing protein</fullName>
    </submittedName>
</protein>
<comment type="caution">
    <text evidence="3">The sequence shown here is derived from an EMBL/GenBank/DDBJ whole genome shotgun (WGS) entry which is preliminary data.</text>
</comment>
<keyword evidence="4" id="KW-1185">Reference proteome</keyword>